<dbReference type="InterPro" id="IPR005624">
    <property type="entry name" value="PduO/GlcC-like"/>
</dbReference>
<dbReference type="PANTHER" id="PTHR28255:SF1">
    <property type="entry name" value="UPF0303 PROTEIN YBR137W"/>
    <property type="match status" value="1"/>
</dbReference>
<sequence length="139" mass="15035">MRTRRRGCSLAPGLVAARGSARALRRPGHRGAPGREDGVLLVDGRGHARHADWVRRKRNTVELQARSSYAVGLALGAEGSTLQDKMGLPLRDYASHGGSFPLRSRSGLLWGAVTVSGLPQREDHELVAAVLAKWLRELA</sequence>
<comment type="caution">
    <text evidence="1">The sequence shown here is derived from an EMBL/GenBank/DDBJ whole genome shotgun (WGS) entry which is preliminary data.</text>
</comment>
<evidence type="ECO:0008006" key="2">
    <source>
        <dbReference type="Google" id="ProtNLM"/>
    </source>
</evidence>
<dbReference type="InterPro" id="IPR038084">
    <property type="entry name" value="PduO/GlcC-like_sf"/>
</dbReference>
<dbReference type="Pfam" id="PF03928">
    <property type="entry name" value="HbpS-like"/>
    <property type="match status" value="1"/>
</dbReference>
<reference evidence="1" key="1">
    <citation type="submission" date="2009-10" db="EMBL/GenBank/DDBJ databases">
        <title>Diversity of trophic interactions inside an arsenic-rich microbial ecosystem.</title>
        <authorList>
            <person name="Bertin P.N."/>
            <person name="Heinrich-Salmeron A."/>
            <person name="Pelletier E."/>
            <person name="Goulhen-Chollet F."/>
            <person name="Arsene-Ploetze F."/>
            <person name="Gallien S."/>
            <person name="Calteau A."/>
            <person name="Vallenet D."/>
            <person name="Casiot C."/>
            <person name="Chane-Woon-Ming B."/>
            <person name="Giloteaux L."/>
            <person name="Barakat M."/>
            <person name="Bonnefoy V."/>
            <person name="Bruneel O."/>
            <person name="Chandler M."/>
            <person name="Cleiss J."/>
            <person name="Duran R."/>
            <person name="Elbaz-Poulichet F."/>
            <person name="Fonknechten N."/>
            <person name="Lauga B."/>
            <person name="Mornico D."/>
            <person name="Ortet P."/>
            <person name="Schaeffer C."/>
            <person name="Siguier P."/>
            <person name="Alexander Thil Smith A."/>
            <person name="Van Dorsselaer A."/>
            <person name="Weissenbach J."/>
            <person name="Medigue C."/>
            <person name="Le Paslier D."/>
        </authorList>
    </citation>
    <scope>NUCLEOTIDE SEQUENCE</scope>
</reference>
<dbReference type="EMBL" id="CABM01000004">
    <property type="protein sequence ID" value="CBH95272.1"/>
    <property type="molecule type" value="Genomic_DNA"/>
</dbReference>
<dbReference type="PANTHER" id="PTHR28255">
    <property type="match status" value="1"/>
</dbReference>
<dbReference type="SUPFAM" id="SSF143744">
    <property type="entry name" value="GlcG-like"/>
    <property type="match status" value="1"/>
</dbReference>
<organism evidence="1">
    <name type="scientific">mine drainage metagenome</name>
    <dbReference type="NCBI Taxonomy" id="410659"/>
    <lineage>
        <taxon>unclassified sequences</taxon>
        <taxon>metagenomes</taxon>
        <taxon>ecological metagenomes</taxon>
    </lineage>
</organism>
<protein>
    <recommendedName>
        <fullName evidence="2">Heme-degrading domain-containing protein</fullName>
    </recommendedName>
</protein>
<proteinExistence type="predicted"/>
<dbReference type="InterPro" id="IPR010371">
    <property type="entry name" value="YBR137W-like"/>
</dbReference>
<name>E6PK21_9ZZZZ</name>
<dbReference type="Gene3D" id="3.30.450.150">
    <property type="entry name" value="Haem-degrading domain"/>
    <property type="match status" value="1"/>
</dbReference>
<dbReference type="AlphaFoldDB" id="E6PK21"/>
<accession>E6PK21</accession>
<gene>
    <name evidence="1" type="ORF">CARN2_0662</name>
</gene>
<evidence type="ECO:0000313" key="1">
    <source>
        <dbReference type="EMBL" id="CBH95272.1"/>
    </source>
</evidence>